<sequence>MVLIHVQLLNRELVIEKRFLDKVKDNVAV</sequence>
<evidence type="ECO:0000313" key="1">
    <source>
        <dbReference type="EMBL" id="MBA0819446.1"/>
    </source>
</evidence>
<keyword evidence="2" id="KW-1185">Reference proteome</keyword>
<name>A0A7J9IBF0_9ROSI</name>
<comment type="caution">
    <text evidence="1">The sequence shown here is derived from an EMBL/GenBank/DDBJ whole genome shotgun (WGS) entry which is preliminary data.</text>
</comment>
<reference evidence="1 2" key="1">
    <citation type="journal article" date="2019" name="Genome Biol. Evol.">
        <title>Insights into the evolution of the New World diploid cottons (Gossypium, subgenus Houzingenia) based on genome sequencing.</title>
        <authorList>
            <person name="Grover C.E."/>
            <person name="Arick M.A. 2nd"/>
            <person name="Thrash A."/>
            <person name="Conover J.L."/>
            <person name="Sanders W.S."/>
            <person name="Peterson D.G."/>
            <person name="Frelichowski J.E."/>
            <person name="Scheffler J.A."/>
            <person name="Scheffler B.E."/>
            <person name="Wendel J.F."/>
        </authorList>
    </citation>
    <scope>NUCLEOTIDE SEQUENCE [LARGE SCALE GENOMIC DNA]</scope>
    <source>
        <strain evidence="1">0</strain>
        <tissue evidence="1">Leaf</tissue>
    </source>
</reference>
<organism evidence="1 2">
    <name type="scientific">Gossypium harknessii</name>
    <dbReference type="NCBI Taxonomy" id="34285"/>
    <lineage>
        <taxon>Eukaryota</taxon>
        <taxon>Viridiplantae</taxon>
        <taxon>Streptophyta</taxon>
        <taxon>Embryophyta</taxon>
        <taxon>Tracheophyta</taxon>
        <taxon>Spermatophyta</taxon>
        <taxon>Magnoliopsida</taxon>
        <taxon>eudicotyledons</taxon>
        <taxon>Gunneridae</taxon>
        <taxon>Pentapetalae</taxon>
        <taxon>rosids</taxon>
        <taxon>malvids</taxon>
        <taxon>Malvales</taxon>
        <taxon>Malvaceae</taxon>
        <taxon>Malvoideae</taxon>
        <taxon>Gossypium</taxon>
    </lineage>
</organism>
<dbReference type="Proteomes" id="UP000593560">
    <property type="component" value="Unassembled WGS sequence"/>
</dbReference>
<dbReference type="EMBL" id="JABFAD010329710">
    <property type="protein sequence ID" value="MBA0819446.1"/>
    <property type="molecule type" value="Genomic_DNA"/>
</dbReference>
<dbReference type="AlphaFoldDB" id="A0A7J9IBF0"/>
<proteinExistence type="predicted"/>
<gene>
    <name evidence="1" type="ORF">Gohar_021660</name>
</gene>
<accession>A0A7J9IBF0</accession>
<protein>
    <submittedName>
        <fullName evidence="1">Uncharacterized protein</fullName>
    </submittedName>
</protein>
<evidence type="ECO:0000313" key="2">
    <source>
        <dbReference type="Proteomes" id="UP000593560"/>
    </source>
</evidence>